<dbReference type="PANTHER" id="PTHR14024">
    <property type="entry name" value="PERILIPIN"/>
    <property type="match status" value="1"/>
</dbReference>
<dbReference type="AlphaFoldDB" id="A0AAV6UU43"/>
<comment type="subcellular location">
    <subcellularLocation>
        <location evidence="1">Lipid droplet</location>
    </subcellularLocation>
</comment>
<evidence type="ECO:0000256" key="1">
    <source>
        <dbReference type="ARBA" id="ARBA00004502"/>
    </source>
</evidence>
<proteinExistence type="inferred from homology"/>
<dbReference type="Pfam" id="PF03036">
    <property type="entry name" value="Perilipin"/>
    <property type="match status" value="1"/>
</dbReference>
<keyword evidence="5" id="KW-1185">Reference proteome</keyword>
<keyword evidence="3" id="KW-0551">Lipid droplet</keyword>
<evidence type="ECO:0000256" key="3">
    <source>
        <dbReference type="ARBA" id="ARBA00022677"/>
    </source>
</evidence>
<dbReference type="GO" id="GO:0005811">
    <property type="term" value="C:lipid droplet"/>
    <property type="evidence" value="ECO:0007669"/>
    <property type="project" value="UniProtKB-SubCell"/>
</dbReference>
<dbReference type="PANTHER" id="PTHR14024:SF49">
    <property type="entry name" value="LIPID STORAGE DROPLETS SURFACE-BINDING PROTEIN 1"/>
    <property type="match status" value="1"/>
</dbReference>
<comment type="similarity">
    <text evidence="2">Belongs to the perilipin family.</text>
</comment>
<evidence type="ECO:0000313" key="5">
    <source>
        <dbReference type="Proteomes" id="UP000827092"/>
    </source>
</evidence>
<reference evidence="4 5" key="1">
    <citation type="journal article" date="2022" name="Nat. Ecol. Evol.">
        <title>A masculinizing supergene underlies an exaggerated male reproductive morph in a spider.</title>
        <authorList>
            <person name="Hendrickx F."/>
            <person name="De Corte Z."/>
            <person name="Sonet G."/>
            <person name="Van Belleghem S.M."/>
            <person name="Kostlbacher S."/>
            <person name="Vangestel C."/>
        </authorList>
    </citation>
    <scope>NUCLEOTIDE SEQUENCE [LARGE SCALE GENOMIC DNA]</scope>
    <source>
        <strain evidence="4">W744_W776</strain>
    </source>
</reference>
<dbReference type="InterPro" id="IPR004279">
    <property type="entry name" value="Perilipin"/>
</dbReference>
<gene>
    <name evidence="4" type="ORF">JTE90_001216</name>
</gene>
<dbReference type="EMBL" id="JAFNEN010000258">
    <property type="protein sequence ID" value="KAG8187842.1"/>
    <property type="molecule type" value="Genomic_DNA"/>
</dbReference>
<dbReference type="Proteomes" id="UP000827092">
    <property type="component" value="Unassembled WGS sequence"/>
</dbReference>
<protein>
    <recommendedName>
        <fullName evidence="6">MutS-like protein</fullName>
    </recommendedName>
</protein>
<comment type="caution">
    <text evidence="4">The sequence shown here is derived from an EMBL/GenBank/DDBJ whole genome shotgun (WGS) entry which is preliminary data.</text>
</comment>
<dbReference type="GO" id="GO:0019915">
    <property type="term" value="P:lipid storage"/>
    <property type="evidence" value="ECO:0007669"/>
    <property type="project" value="TreeGrafter"/>
</dbReference>
<dbReference type="GO" id="GO:0005829">
    <property type="term" value="C:cytosol"/>
    <property type="evidence" value="ECO:0007669"/>
    <property type="project" value="TreeGrafter"/>
</dbReference>
<dbReference type="GO" id="GO:0010890">
    <property type="term" value="P:positive regulation of triglyceride storage"/>
    <property type="evidence" value="ECO:0007669"/>
    <property type="project" value="TreeGrafter"/>
</dbReference>
<evidence type="ECO:0000313" key="4">
    <source>
        <dbReference type="EMBL" id="KAG8187842.1"/>
    </source>
</evidence>
<accession>A0AAV6UU43</accession>
<organism evidence="4 5">
    <name type="scientific">Oedothorax gibbosus</name>
    <dbReference type="NCBI Taxonomy" id="931172"/>
    <lineage>
        <taxon>Eukaryota</taxon>
        <taxon>Metazoa</taxon>
        <taxon>Ecdysozoa</taxon>
        <taxon>Arthropoda</taxon>
        <taxon>Chelicerata</taxon>
        <taxon>Arachnida</taxon>
        <taxon>Araneae</taxon>
        <taxon>Araneomorphae</taxon>
        <taxon>Entelegynae</taxon>
        <taxon>Araneoidea</taxon>
        <taxon>Linyphiidae</taxon>
        <taxon>Erigoninae</taxon>
        <taxon>Oedothorax</taxon>
    </lineage>
</organism>
<evidence type="ECO:0000256" key="2">
    <source>
        <dbReference type="ARBA" id="ARBA00006311"/>
    </source>
</evidence>
<sequence length="277" mass="31914">MERNRSKSEFVQRIVNIPVVYLAWNLAADTYSTIKSSNNFLRVSLSTTEKAAYFVSQPILKTFENQLKSADLIACRGLETLQGIVPSISNQRRKFYKQTRIVYEDTVESGLKKYELVKKLGASKVMDFINDGTIKLYEFLATPYGEVCEIGLDFALEAGELYVDQYLPPLGDERPEKLFGDRGKAPVSKRAELLRNRFKERFYKHSLLKVQMIRLRTRFLLIKVYHINLYNYLVETSALVPGLLLNTVIRVFSNLQDLISYILELFNASQNQRIAVT</sequence>
<evidence type="ECO:0008006" key="6">
    <source>
        <dbReference type="Google" id="ProtNLM"/>
    </source>
</evidence>
<name>A0AAV6UU43_9ARAC</name>